<reference evidence="5 6" key="1">
    <citation type="submission" date="2021-01" db="EMBL/GenBank/DDBJ databases">
        <title>Whole genome shotgun sequence of Asanoa siamensis NBRC 107932.</title>
        <authorList>
            <person name="Komaki H."/>
            <person name="Tamura T."/>
        </authorList>
    </citation>
    <scope>NUCLEOTIDE SEQUENCE [LARGE SCALE GENOMIC DNA]</scope>
    <source>
        <strain evidence="5 6">NBRC 107932</strain>
    </source>
</reference>
<evidence type="ECO:0000256" key="1">
    <source>
        <dbReference type="ARBA" id="ARBA00001964"/>
    </source>
</evidence>
<evidence type="ECO:0000256" key="3">
    <source>
        <dbReference type="ARBA" id="ARBA00023052"/>
    </source>
</evidence>
<dbReference type="PANTHER" id="PTHR43257">
    <property type="entry name" value="PYRUVATE DEHYDROGENASE E1 COMPONENT BETA SUBUNIT"/>
    <property type="match status" value="1"/>
</dbReference>
<keyword evidence="2" id="KW-0560">Oxidoreductase</keyword>
<comment type="cofactor">
    <cofactor evidence="1">
        <name>thiamine diphosphate</name>
        <dbReference type="ChEBI" id="CHEBI:58937"/>
    </cofactor>
</comment>
<dbReference type="NCBIfam" id="NF006667">
    <property type="entry name" value="PRK09212.1"/>
    <property type="match status" value="1"/>
</dbReference>
<dbReference type="CDD" id="cd07036">
    <property type="entry name" value="TPP_PYR_E1-PDHc-beta_like"/>
    <property type="match status" value="1"/>
</dbReference>
<dbReference type="SUPFAM" id="SSF52922">
    <property type="entry name" value="TK C-terminal domain-like"/>
    <property type="match status" value="1"/>
</dbReference>
<dbReference type="SUPFAM" id="SSF52518">
    <property type="entry name" value="Thiamin diphosphate-binding fold (THDP-binding)"/>
    <property type="match status" value="1"/>
</dbReference>
<dbReference type="Proteomes" id="UP000604117">
    <property type="component" value="Unassembled WGS sequence"/>
</dbReference>
<proteinExistence type="predicted"/>
<dbReference type="PANTHER" id="PTHR43257:SF2">
    <property type="entry name" value="PYRUVATE DEHYDROGENASE E1 COMPONENT SUBUNIT BETA"/>
    <property type="match status" value="1"/>
</dbReference>
<dbReference type="EMBL" id="BONE01000031">
    <property type="protein sequence ID" value="GIF74429.1"/>
    <property type="molecule type" value="Genomic_DNA"/>
</dbReference>
<dbReference type="InterPro" id="IPR029061">
    <property type="entry name" value="THDP-binding"/>
</dbReference>
<dbReference type="RefSeq" id="WP_203714987.1">
    <property type="nucleotide sequence ID" value="NZ_BONE01000031.1"/>
</dbReference>
<dbReference type="InterPro" id="IPR033248">
    <property type="entry name" value="Transketolase_C"/>
</dbReference>
<comment type="caution">
    <text evidence="5">The sequence shown here is derived from an EMBL/GenBank/DDBJ whole genome shotgun (WGS) entry which is preliminary data.</text>
</comment>
<keyword evidence="3" id="KW-0786">Thiamine pyrophosphate</keyword>
<organism evidence="5 6">
    <name type="scientific">Asanoa siamensis</name>
    <dbReference type="NCBI Taxonomy" id="926357"/>
    <lineage>
        <taxon>Bacteria</taxon>
        <taxon>Bacillati</taxon>
        <taxon>Actinomycetota</taxon>
        <taxon>Actinomycetes</taxon>
        <taxon>Micromonosporales</taxon>
        <taxon>Micromonosporaceae</taxon>
        <taxon>Asanoa</taxon>
    </lineage>
</organism>
<dbReference type="SMART" id="SM00861">
    <property type="entry name" value="Transket_pyr"/>
    <property type="match status" value="1"/>
</dbReference>
<dbReference type="Gene3D" id="3.40.50.970">
    <property type="match status" value="1"/>
</dbReference>
<evidence type="ECO:0000259" key="4">
    <source>
        <dbReference type="SMART" id="SM00861"/>
    </source>
</evidence>
<evidence type="ECO:0000313" key="5">
    <source>
        <dbReference type="EMBL" id="GIF74429.1"/>
    </source>
</evidence>
<accession>A0ABQ4CT11</accession>
<keyword evidence="6" id="KW-1185">Reference proteome</keyword>
<sequence length="325" mass="34677">MTQINYRKVIAVAIADAMRADPDVFLIGEDVGAAGGAFKTTAGLFEEFGPRRVRDTPISEQAIVGTAIGAAMTGLRPIAEIMFADFAGVCFDQLANQLAKYRYMTGGQVRLPVTVRMANGAGAGFAAQHSQPAENWFLNIPGLKIAVPGTVEDLYGLLRTAIADDDPVLVFEHKNLFALKGEVSADTLAIPLGKATVVREGTDVTIVAIQQMRHRAAEAADQLAAEGISATVIDPRTLVPFDDEAVADSLRRTHRLAVVQEAPHGGSWGASLVARMTADNFTLFDAPPLVIGADETPVPYSPGLEDAWLPSVSRIVSEVRKLVTW</sequence>
<gene>
    <name evidence="5" type="primary">acoB</name>
    <name evidence="5" type="ORF">Asi02nite_39470</name>
</gene>
<dbReference type="InterPro" id="IPR009014">
    <property type="entry name" value="Transketo_C/PFOR_II"/>
</dbReference>
<evidence type="ECO:0000313" key="6">
    <source>
        <dbReference type="Proteomes" id="UP000604117"/>
    </source>
</evidence>
<dbReference type="Gene3D" id="3.40.50.920">
    <property type="match status" value="1"/>
</dbReference>
<protein>
    <submittedName>
        <fullName evidence="5">TPP-dependent acetoin dehydrogenase complex, E1 protein subunit beta</fullName>
    </submittedName>
</protein>
<dbReference type="InterPro" id="IPR005475">
    <property type="entry name" value="Transketolase-like_Pyr-bd"/>
</dbReference>
<feature type="domain" description="Transketolase-like pyrimidine-binding" evidence="4">
    <location>
        <begin position="4"/>
        <end position="179"/>
    </location>
</feature>
<dbReference type="Pfam" id="PF02780">
    <property type="entry name" value="Transketolase_C"/>
    <property type="match status" value="1"/>
</dbReference>
<name>A0ABQ4CT11_9ACTN</name>
<evidence type="ECO:0000256" key="2">
    <source>
        <dbReference type="ARBA" id="ARBA00023002"/>
    </source>
</evidence>
<dbReference type="Pfam" id="PF02779">
    <property type="entry name" value="Transket_pyr"/>
    <property type="match status" value="1"/>
</dbReference>